<dbReference type="GO" id="GO:0003677">
    <property type="term" value="F:DNA binding"/>
    <property type="evidence" value="ECO:0007669"/>
    <property type="project" value="TreeGrafter"/>
</dbReference>
<dbReference type="Proteomes" id="UP000694388">
    <property type="component" value="Unplaced"/>
</dbReference>
<proteinExistence type="predicted"/>
<accession>A0A8C4QZY7</accession>
<protein>
    <recommendedName>
        <fullName evidence="1">DDE-1 domain-containing protein</fullName>
    </recommendedName>
</protein>
<feature type="domain" description="DDE-1" evidence="1">
    <location>
        <begin position="20"/>
        <end position="186"/>
    </location>
</feature>
<reference evidence="2" key="1">
    <citation type="submission" date="2025-08" db="UniProtKB">
        <authorList>
            <consortium name="Ensembl"/>
        </authorList>
    </citation>
    <scope>IDENTIFICATION</scope>
</reference>
<dbReference type="PANTHER" id="PTHR19303">
    <property type="entry name" value="TRANSPOSON"/>
    <property type="match status" value="1"/>
</dbReference>
<organism evidence="2 3">
    <name type="scientific">Eptatretus burgeri</name>
    <name type="common">Inshore hagfish</name>
    <dbReference type="NCBI Taxonomy" id="7764"/>
    <lineage>
        <taxon>Eukaryota</taxon>
        <taxon>Metazoa</taxon>
        <taxon>Chordata</taxon>
        <taxon>Craniata</taxon>
        <taxon>Vertebrata</taxon>
        <taxon>Cyclostomata</taxon>
        <taxon>Myxini</taxon>
        <taxon>Myxiniformes</taxon>
        <taxon>Myxinidae</taxon>
        <taxon>Eptatretinae</taxon>
        <taxon>Eptatretus</taxon>
    </lineage>
</organism>
<dbReference type="GO" id="GO:0005634">
    <property type="term" value="C:nucleus"/>
    <property type="evidence" value="ECO:0007669"/>
    <property type="project" value="TreeGrafter"/>
</dbReference>
<dbReference type="Gene3D" id="3.30.420.10">
    <property type="entry name" value="Ribonuclease H-like superfamily/Ribonuclease H"/>
    <property type="match status" value="1"/>
</dbReference>
<dbReference type="InterPro" id="IPR050863">
    <property type="entry name" value="CenT-Element_Derived"/>
</dbReference>
<dbReference type="Ensembl" id="ENSEBUT00000023431.1">
    <property type="protein sequence ID" value="ENSEBUP00000022855.1"/>
    <property type="gene ID" value="ENSEBUG00000014086.1"/>
</dbReference>
<evidence type="ECO:0000313" key="3">
    <source>
        <dbReference type="Proteomes" id="UP000694388"/>
    </source>
</evidence>
<dbReference type="GeneTree" id="ENSGT00940000163615"/>
<dbReference type="InterPro" id="IPR004875">
    <property type="entry name" value="DDE_SF_endonuclease_dom"/>
</dbReference>
<dbReference type="OMA" id="SWITRIW"/>
<dbReference type="AlphaFoldDB" id="A0A8C4QZY7"/>
<dbReference type="Pfam" id="PF03184">
    <property type="entry name" value="DDE_1"/>
    <property type="match status" value="1"/>
</dbReference>
<evidence type="ECO:0000313" key="2">
    <source>
        <dbReference type="Ensembl" id="ENSEBUP00000022855.1"/>
    </source>
</evidence>
<reference evidence="2" key="2">
    <citation type="submission" date="2025-09" db="UniProtKB">
        <authorList>
            <consortium name="Ensembl"/>
        </authorList>
    </citation>
    <scope>IDENTIFICATION</scope>
</reference>
<keyword evidence="3" id="KW-1185">Reference proteome</keyword>
<sequence length="341" mass="39145">MRSLSFTNKCKDSTYIDESLSVCSNADGSDKSRLLVIGKSANPRCFKGFKHDLYCDYRNNKKSWMTSLVFHDWLRNFEKKMRIANRHVLMLVDNAPSHIMSENEEGQVGLTNMKVHFLPPNTTSHLQPMDAGVINNFKQHYGRYQRQHLVDAIDENREPKLELSDAIRFSKMAWDEVKPETIKNCFKHTGIIPDNWFDPATTSFSSTATSTTYPRNIFKQIAEHFNIDRAVLITPEEFDHVNDNLEPTEVLTDDEIVDLVTTIHDEDTEEPDAPEEVSTVPSALEARSALEQVTRYRESNRNTNEEDITAISKLRIHLNELVISVAEQKEITDFFHPVGVL</sequence>
<name>A0A8C4QZY7_EPTBU</name>
<evidence type="ECO:0000259" key="1">
    <source>
        <dbReference type="Pfam" id="PF03184"/>
    </source>
</evidence>
<dbReference type="InterPro" id="IPR036397">
    <property type="entry name" value="RNaseH_sf"/>
</dbReference>
<dbReference type="PANTHER" id="PTHR19303:SF73">
    <property type="entry name" value="PROTEIN PDC2"/>
    <property type="match status" value="1"/>
</dbReference>